<feature type="compositionally biased region" description="Low complexity" evidence="1">
    <location>
        <begin position="230"/>
        <end position="244"/>
    </location>
</feature>
<name>A0A221W8I6_9PSEU</name>
<feature type="region of interest" description="Disordered" evidence="1">
    <location>
        <begin position="199"/>
        <end position="266"/>
    </location>
</feature>
<reference evidence="2 3" key="1">
    <citation type="submission" date="2017-07" db="EMBL/GenBank/DDBJ databases">
        <title>Complete genome sequence of Actinoalloteichus hoggarensis DSM 45943, type strain of Actinoalloteichus hoggarensis.</title>
        <authorList>
            <person name="Ruckert C."/>
            <person name="Nouioui I."/>
            <person name="Willmese J."/>
            <person name="van Wezel G."/>
            <person name="Klenk H.-P."/>
            <person name="Kalinowski J."/>
            <person name="Zotchev S.B."/>
        </authorList>
    </citation>
    <scope>NUCLEOTIDE SEQUENCE [LARGE SCALE GENOMIC DNA]</scope>
    <source>
        <strain evidence="2 3">DSM 45943</strain>
    </source>
</reference>
<evidence type="ECO:0000256" key="1">
    <source>
        <dbReference type="SAM" id="MobiDB-lite"/>
    </source>
</evidence>
<dbReference type="AlphaFoldDB" id="A0A221W8I6"/>
<proteinExistence type="predicted"/>
<protein>
    <submittedName>
        <fullName evidence="2">Uncharacterized protein</fullName>
    </submittedName>
</protein>
<keyword evidence="3" id="KW-1185">Reference proteome</keyword>
<dbReference type="EMBL" id="CP022521">
    <property type="protein sequence ID" value="ASO21839.1"/>
    <property type="molecule type" value="Genomic_DNA"/>
</dbReference>
<accession>A0A221W8I6</accession>
<dbReference type="KEGG" id="ahg:AHOG_21115"/>
<dbReference type="Proteomes" id="UP000204221">
    <property type="component" value="Chromosome"/>
</dbReference>
<sequence length="266" mass="25262">MNGRSVVGHALVLSSNRSMSGTDGGRPAGVLVPPGISAVRRCSPAGLGSAVSESGGLGRAGRAGRVRPGGVGIGASGAGCQARRGRAMRCRAGGVGIGPSGAGCQARRGGNQAVLDPAVPESHGVGLGGVGISRVGISGVGISGIGISGIGISGIGISGIGISGIGISGVGISGVGLGAPRGAAGDLAISGRAGAIRAGRQLGTTRRRLPRADGRGGARGQGAAERRRSVCGGRVGCAAAGSTRPGRRSSRVVGVPGGNGRPQDGR</sequence>
<organism evidence="2 3">
    <name type="scientific">Actinoalloteichus hoggarensis</name>
    <dbReference type="NCBI Taxonomy" id="1470176"/>
    <lineage>
        <taxon>Bacteria</taxon>
        <taxon>Bacillati</taxon>
        <taxon>Actinomycetota</taxon>
        <taxon>Actinomycetes</taxon>
        <taxon>Pseudonocardiales</taxon>
        <taxon>Pseudonocardiaceae</taxon>
        <taxon>Actinoalloteichus</taxon>
    </lineage>
</organism>
<evidence type="ECO:0000313" key="2">
    <source>
        <dbReference type="EMBL" id="ASO21839.1"/>
    </source>
</evidence>
<gene>
    <name evidence="2" type="ORF">AHOG_21115</name>
</gene>
<evidence type="ECO:0000313" key="3">
    <source>
        <dbReference type="Proteomes" id="UP000204221"/>
    </source>
</evidence>